<evidence type="ECO:0000313" key="2">
    <source>
        <dbReference type="Proteomes" id="UP001281147"/>
    </source>
</evidence>
<reference evidence="1" key="1">
    <citation type="submission" date="2023-07" db="EMBL/GenBank/DDBJ databases">
        <title>Black Yeasts Isolated from many extreme environments.</title>
        <authorList>
            <person name="Coleine C."/>
            <person name="Stajich J.E."/>
            <person name="Selbmann L."/>
        </authorList>
    </citation>
    <scope>NUCLEOTIDE SEQUENCE</scope>
    <source>
        <strain evidence="1">CCFEE 5714</strain>
    </source>
</reference>
<accession>A0ACC3MRX8</accession>
<organism evidence="1 2">
    <name type="scientific">Vermiconidia calcicola</name>
    <dbReference type="NCBI Taxonomy" id="1690605"/>
    <lineage>
        <taxon>Eukaryota</taxon>
        <taxon>Fungi</taxon>
        <taxon>Dikarya</taxon>
        <taxon>Ascomycota</taxon>
        <taxon>Pezizomycotina</taxon>
        <taxon>Dothideomycetes</taxon>
        <taxon>Dothideomycetidae</taxon>
        <taxon>Mycosphaerellales</taxon>
        <taxon>Extremaceae</taxon>
        <taxon>Vermiconidia</taxon>
    </lineage>
</organism>
<protein>
    <submittedName>
        <fullName evidence="1">Uncharacterized protein</fullName>
    </submittedName>
</protein>
<comment type="caution">
    <text evidence="1">The sequence shown here is derived from an EMBL/GenBank/DDBJ whole genome shotgun (WGS) entry which is preliminary data.</text>
</comment>
<dbReference type="Proteomes" id="UP001281147">
    <property type="component" value="Unassembled WGS sequence"/>
</dbReference>
<gene>
    <name evidence="1" type="ORF">LTR37_015059</name>
</gene>
<sequence length="509" mass="56298">MASQQRSSSRRKQRLVKEKERPPTNQQAAHPHAHHRHLGKAKKQSYLPQHISPTIKQSHSHGLNVCASQTADTMASTETETLTYQDTLNSQYLTNSLSNLSSSRSTNSLIVRTYKQATQQYLTKQFKEALETLEPIITPPHQQQDGAANGDSTNGAAAPIAQSSRTTRTKIWVFYLSLLNAIIDLGPEEGKLTFGSTLWRQIAAKVRDGSIWEEVVTRGYGGNEGDVDADVVVNLATLLLGHMPEQSLNQAKLEAWLSASGDSGDGTSTPSSHSSSPKQLAARLKILELYTLHLLPANGEWEYAAQFMEMSEMLDEERKEAFLAALQQLREEKDGTAQREQELKEQREKEMEEERVEKERQAAAAKSEEEERQKDAEKQAKATPQPPPPNGTTSTPKPPTASHKPSSSTSSQQPNGRPSSKPPQKKAASPSAPPPPTFYRRASSLLTNFQQTVLASITGQSSMAMLRLLMFMVAFLLIVARRDLRMKVKRAVEGGWIKVKRTVGMGVKD</sequence>
<name>A0ACC3MRX8_9PEZI</name>
<dbReference type="EMBL" id="JAUTXU010000164">
    <property type="protein sequence ID" value="KAK3702227.1"/>
    <property type="molecule type" value="Genomic_DNA"/>
</dbReference>
<keyword evidence="2" id="KW-1185">Reference proteome</keyword>
<proteinExistence type="predicted"/>
<evidence type="ECO:0000313" key="1">
    <source>
        <dbReference type="EMBL" id="KAK3702227.1"/>
    </source>
</evidence>